<sequence>MTAETERVDALLAAMTPEEKAGQLGSFWFRPDEPGGDVAPMEGEMTGPQSFEAAIEHGLGHLTRVFGTVPVSVADGVADLRERQTRIQKASRFAIPAIAHEECLTGFTAYGATVYPTPLAWGAAFDPDLVEEVAAAIGRDLRAVGVDQGLAPVLDVVRDYRWGRVEESIGEDPYLVATVATAYVRGLQSTGLVATLKHFAGYSASRSARNHAPVAMGPRELADVLLPPFELAIREGGAGSVMPSYAAVDGAPPTASRTLLTSVLRDEWGFDGTVVSDYWAVPFLRRTHRIAADDDGAGALALAAGVDVELPETVGFAGLAALVRSGAVPEAVLDDAARRVLLQKARLGLLDPDWAPRADDGVDLDSPGNRSLARRLAERSVVLLSNDGTLPLAPGPGRVAVVGTTAVEPRTFLGCYSFPNHVLAKQGGDDLGIAVPTLLDALRVEHAGADVTHAQGAAITGDDRSGFAAAVALAAQADVAIVAVGDLAGLFGRGTSGEGCDAPDLTLPGVQADLVTAVLDTGTPVVLVVVSGRPYALGDLAPRCAAVVQAFFPGEEGGAAIAGVLSGRVDPSGRLPVAVPRTPSSSLPTYRAAPLDQRTDGVSSLDPAPLYPFGHGLSYTTVAYEALTLSASSMPSDGRVDVTVTVRNTGARPAAEIVQLYLTDHVAQTVRPVRELIGYRRVPLAPGDARRVTFTVHADRTSFTGLDLRRVVEPGTFTLAAGRSSEDLPVAAELEVTGRLRVLDGPRVLTTPARVDPAR</sequence>
<dbReference type="Gene3D" id="3.20.20.300">
    <property type="entry name" value="Glycoside hydrolase, family 3, N-terminal domain"/>
    <property type="match status" value="1"/>
</dbReference>
<dbReference type="Pfam" id="PF00933">
    <property type="entry name" value="Glyco_hydro_3"/>
    <property type="match status" value="1"/>
</dbReference>
<gene>
    <name evidence="8" type="ORF">SAMN04488563_4464</name>
</gene>
<dbReference type="Pfam" id="PF01915">
    <property type="entry name" value="Glyco_hydro_3_C"/>
    <property type="match status" value="1"/>
</dbReference>
<dbReference type="SMART" id="SM01217">
    <property type="entry name" value="Fn3_like"/>
    <property type="match status" value="1"/>
</dbReference>
<dbReference type="PRINTS" id="PR00133">
    <property type="entry name" value="GLHYDRLASE3"/>
</dbReference>
<accession>A0A1H2KWG4</accession>
<organism evidence="8 9">
    <name type="scientific">Jiangella alkaliphila</name>
    <dbReference type="NCBI Taxonomy" id="419479"/>
    <lineage>
        <taxon>Bacteria</taxon>
        <taxon>Bacillati</taxon>
        <taxon>Actinomycetota</taxon>
        <taxon>Actinomycetes</taxon>
        <taxon>Jiangellales</taxon>
        <taxon>Jiangellaceae</taxon>
        <taxon>Jiangella</taxon>
    </lineage>
</organism>
<dbReference type="Gene3D" id="3.40.50.1700">
    <property type="entry name" value="Glycoside hydrolase family 3 C-terminal domain"/>
    <property type="match status" value="1"/>
</dbReference>
<dbReference type="InterPro" id="IPR017853">
    <property type="entry name" value="GH"/>
</dbReference>
<dbReference type="InterPro" id="IPR026891">
    <property type="entry name" value="Fn3-like"/>
</dbReference>
<dbReference type="InterPro" id="IPR036881">
    <property type="entry name" value="Glyco_hydro_3_C_sf"/>
</dbReference>
<dbReference type="Gene3D" id="2.60.40.10">
    <property type="entry name" value="Immunoglobulins"/>
    <property type="match status" value="1"/>
</dbReference>
<comment type="similarity">
    <text evidence="1 6">Belongs to the glycosyl hydrolase 3 family.</text>
</comment>
<dbReference type="InterPro" id="IPR050288">
    <property type="entry name" value="Cellulose_deg_GH3"/>
</dbReference>
<dbReference type="SUPFAM" id="SSF51445">
    <property type="entry name" value="(Trans)glycosidases"/>
    <property type="match status" value="1"/>
</dbReference>
<dbReference type="FunFam" id="2.60.40.10:FF:000495">
    <property type="entry name" value="Periplasmic beta-glucosidase"/>
    <property type="match status" value="1"/>
</dbReference>
<dbReference type="InterPro" id="IPR002772">
    <property type="entry name" value="Glyco_hydro_3_C"/>
</dbReference>
<dbReference type="InterPro" id="IPR001764">
    <property type="entry name" value="Glyco_hydro_3_N"/>
</dbReference>
<evidence type="ECO:0000256" key="5">
    <source>
        <dbReference type="ARBA" id="ARBA00074219"/>
    </source>
</evidence>
<evidence type="ECO:0000256" key="1">
    <source>
        <dbReference type="ARBA" id="ARBA00005336"/>
    </source>
</evidence>
<proteinExistence type="inferred from homology"/>
<dbReference type="InterPro" id="IPR013783">
    <property type="entry name" value="Ig-like_fold"/>
</dbReference>
<evidence type="ECO:0000313" key="9">
    <source>
        <dbReference type="Proteomes" id="UP000182977"/>
    </source>
</evidence>
<evidence type="ECO:0000256" key="4">
    <source>
        <dbReference type="ARBA" id="ARBA00058905"/>
    </source>
</evidence>
<dbReference type="GO" id="GO:0005975">
    <property type="term" value="P:carbohydrate metabolic process"/>
    <property type="evidence" value="ECO:0007669"/>
    <property type="project" value="InterPro"/>
</dbReference>
<evidence type="ECO:0000256" key="2">
    <source>
        <dbReference type="ARBA" id="ARBA00022801"/>
    </source>
</evidence>
<dbReference type="SUPFAM" id="SSF52279">
    <property type="entry name" value="Beta-D-glucan exohydrolase, C-terminal domain"/>
    <property type="match status" value="1"/>
</dbReference>
<dbReference type="PROSITE" id="PS00775">
    <property type="entry name" value="GLYCOSYL_HYDROL_F3"/>
    <property type="match status" value="1"/>
</dbReference>
<keyword evidence="6" id="KW-0326">Glycosidase</keyword>
<dbReference type="PANTHER" id="PTHR42715:SF10">
    <property type="entry name" value="BETA-GLUCOSIDASE"/>
    <property type="match status" value="1"/>
</dbReference>
<name>A0A1H2KWG4_9ACTN</name>
<protein>
    <recommendedName>
        <fullName evidence="5">Exo-alpha-(1-&gt;6)-L-arabinopyranosidase</fullName>
    </recommendedName>
</protein>
<dbReference type="OrthoDB" id="3304319at2"/>
<dbReference type="EMBL" id="LT629791">
    <property type="protein sequence ID" value="SDU73070.1"/>
    <property type="molecule type" value="Genomic_DNA"/>
</dbReference>
<dbReference type="STRING" id="419479.SAMN04488563_4464"/>
<dbReference type="Pfam" id="PF14310">
    <property type="entry name" value="Fn3-like"/>
    <property type="match status" value="1"/>
</dbReference>
<feature type="domain" description="Fibronectin type III-like" evidence="7">
    <location>
        <begin position="656"/>
        <end position="725"/>
    </location>
</feature>
<dbReference type="AlphaFoldDB" id="A0A1H2KWG4"/>
<reference evidence="9" key="1">
    <citation type="submission" date="2016-10" db="EMBL/GenBank/DDBJ databases">
        <authorList>
            <person name="Varghese N."/>
            <person name="Submissions S."/>
        </authorList>
    </citation>
    <scope>NUCLEOTIDE SEQUENCE [LARGE SCALE GENOMIC DNA]</scope>
    <source>
        <strain evidence="9">DSM 45079</strain>
    </source>
</reference>
<dbReference type="InterPro" id="IPR036962">
    <property type="entry name" value="Glyco_hydro_3_N_sf"/>
</dbReference>
<keyword evidence="9" id="KW-1185">Reference proteome</keyword>
<keyword evidence="3" id="KW-0119">Carbohydrate metabolism</keyword>
<evidence type="ECO:0000313" key="8">
    <source>
        <dbReference type="EMBL" id="SDU73070.1"/>
    </source>
</evidence>
<evidence type="ECO:0000256" key="3">
    <source>
        <dbReference type="ARBA" id="ARBA00023277"/>
    </source>
</evidence>
<evidence type="ECO:0000256" key="6">
    <source>
        <dbReference type="RuleBase" id="RU361161"/>
    </source>
</evidence>
<dbReference type="RefSeq" id="WP_046770444.1">
    <property type="nucleotide sequence ID" value="NZ_LBMC01000020.1"/>
</dbReference>
<comment type="function">
    <text evidence="4">Catalyzes the hydrolysis of a non-reducing terminal alpha-L-arabinopyranosidic linkage in ginsenoside Rb2 (alpha-L-arabinopyranosyl-(1-&gt;6)-alpha-D-glucopyranosyl) to release alpha-D-glucopyranosyl (Rd). It is not able to hydrolyze alpha-L-arabinofuranosyl-(1-&gt;6)-alpha-D-glucopyranosyl (Rc).</text>
</comment>
<keyword evidence="2 6" id="KW-0378">Hydrolase</keyword>
<dbReference type="PANTHER" id="PTHR42715">
    <property type="entry name" value="BETA-GLUCOSIDASE"/>
    <property type="match status" value="1"/>
</dbReference>
<dbReference type="Proteomes" id="UP000182977">
    <property type="component" value="Chromosome I"/>
</dbReference>
<dbReference type="GO" id="GO:0008422">
    <property type="term" value="F:beta-glucosidase activity"/>
    <property type="evidence" value="ECO:0007669"/>
    <property type="project" value="UniProtKB-ARBA"/>
</dbReference>
<evidence type="ECO:0000259" key="7">
    <source>
        <dbReference type="SMART" id="SM01217"/>
    </source>
</evidence>
<dbReference type="InterPro" id="IPR019800">
    <property type="entry name" value="Glyco_hydro_3_AS"/>
</dbReference>